<feature type="transmembrane region" description="Helical" evidence="5">
    <location>
        <begin position="146"/>
        <end position="170"/>
    </location>
</feature>
<dbReference type="PATRIC" id="fig|480.237.peg.2102"/>
<accession>A0A198ULF8</accession>
<dbReference type="CDD" id="cd02432">
    <property type="entry name" value="Nodulin-21_like_1"/>
    <property type="match status" value="1"/>
</dbReference>
<dbReference type="PANTHER" id="PTHR31851">
    <property type="entry name" value="FE(2+)/MN(2+) TRANSPORTER PCL1"/>
    <property type="match status" value="1"/>
</dbReference>
<proteinExistence type="predicted"/>
<evidence type="ECO:0000313" key="6">
    <source>
        <dbReference type="EMBL" id="OAU96072.1"/>
    </source>
</evidence>
<protein>
    <submittedName>
        <fullName evidence="6">Nodulin 21-related protein</fullName>
    </submittedName>
</protein>
<dbReference type="OrthoDB" id="9789677at2"/>
<evidence type="ECO:0000313" key="7">
    <source>
        <dbReference type="Proteomes" id="UP000078228"/>
    </source>
</evidence>
<comment type="caution">
    <text evidence="6">The sequence shown here is derived from an EMBL/GenBank/DDBJ whole genome shotgun (WGS) entry which is preliminary data.</text>
</comment>
<evidence type="ECO:0000256" key="3">
    <source>
        <dbReference type="ARBA" id="ARBA00022989"/>
    </source>
</evidence>
<dbReference type="GO" id="GO:0030026">
    <property type="term" value="P:intracellular manganese ion homeostasis"/>
    <property type="evidence" value="ECO:0007669"/>
    <property type="project" value="InterPro"/>
</dbReference>
<dbReference type="GO" id="GO:0005384">
    <property type="term" value="F:manganese ion transmembrane transporter activity"/>
    <property type="evidence" value="ECO:0007669"/>
    <property type="project" value="InterPro"/>
</dbReference>
<keyword evidence="7" id="KW-1185">Reference proteome</keyword>
<gene>
    <name evidence="6" type="ORF">AO384_1109</name>
</gene>
<feature type="transmembrane region" description="Helical" evidence="5">
    <location>
        <begin position="48"/>
        <end position="69"/>
    </location>
</feature>
<feature type="transmembrane region" description="Helical" evidence="5">
    <location>
        <begin position="205"/>
        <end position="227"/>
    </location>
</feature>
<sequence>MYSVHHEPHFSNRNNWLRATVLGANDGLISTASLLMGVAAAGTQSQTLIMAGMASLIAGAISMAAGEYVSVSSQSDTEQADLLKEQHELTHNPERELMELTEIYKRRGLDAKLAKEVAIALTEHNALEAHARDEIRLNDDTAANPLQAAIASGLSFIAGAVLPVLCVYLASHEVLIGALWATTLIGLAALGYLSARLGGAKPLPAVIRIIIWGVIALAATQLIGQLFDVTMA</sequence>
<evidence type="ECO:0000256" key="4">
    <source>
        <dbReference type="ARBA" id="ARBA00023136"/>
    </source>
</evidence>
<organism evidence="6 7">
    <name type="scientific">Moraxella catarrhalis</name>
    <name type="common">Branhamella catarrhalis</name>
    <dbReference type="NCBI Taxonomy" id="480"/>
    <lineage>
        <taxon>Bacteria</taxon>
        <taxon>Pseudomonadati</taxon>
        <taxon>Pseudomonadota</taxon>
        <taxon>Gammaproteobacteria</taxon>
        <taxon>Moraxellales</taxon>
        <taxon>Moraxellaceae</taxon>
        <taxon>Moraxella</taxon>
    </lineage>
</organism>
<name>A0A198ULF8_MORCA</name>
<dbReference type="AlphaFoldDB" id="A0A198ULF8"/>
<keyword evidence="3 5" id="KW-1133">Transmembrane helix</keyword>
<feature type="transmembrane region" description="Helical" evidence="5">
    <location>
        <begin position="176"/>
        <end position="193"/>
    </location>
</feature>
<dbReference type="Pfam" id="PF01988">
    <property type="entry name" value="VIT1"/>
    <property type="match status" value="1"/>
</dbReference>
<evidence type="ECO:0000256" key="5">
    <source>
        <dbReference type="SAM" id="Phobius"/>
    </source>
</evidence>
<dbReference type="EMBL" id="LXHC01000020">
    <property type="protein sequence ID" value="OAU96072.1"/>
    <property type="molecule type" value="Genomic_DNA"/>
</dbReference>
<keyword evidence="2 5" id="KW-0812">Transmembrane</keyword>
<evidence type="ECO:0000256" key="2">
    <source>
        <dbReference type="ARBA" id="ARBA00022692"/>
    </source>
</evidence>
<feature type="transmembrane region" description="Helical" evidence="5">
    <location>
        <begin position="21"/>
        <end position="42"/>
    </location>
</feature>
<dbReference type="RefSeq" id="WP_064611134.1">
    <property type="nucleotide sequence ID" value="NZ_LXHB01000085.1"/>
</dbReference>
<evidence type="ECO:0000256" key="1">
    <source>
        <dbReference type="ARBA" id="ARBA00004127"/>
    </source>
</evidence>
<reference evidence="6 7" key="1">
    <citation type="journal article" date="2016" name="Genome Biol. Evol.">
        <title>Comparative Genomic Analyses of the Moraxella catarrhalis Serosensitive and Seroresistant Lineages Demonstrate Their Independent Evolution.</title>
        <authorList>
            <person name="Earl J.P."/>
            <person name="de Vries S.P."/>
            <person name="Ahmed A."/>
            <person name="Powell E."/>
            <person name="Schultz M.P."/>
            <person name="Hermans P.W."/>
            <person name="Hill D.J."/>
            <person name="Zhou Z."/>
            <person name="Constantinidou C.I."/>
            <person name="Hu F.Z."/>
            <person name="Bootsma H.J."/>
            <person name="Ehrlich G.D."/>
        </authorList>
    </citation>
    <scope>NUCLEOTIDE SEQUENCE [LARGE SCALE GENOMIC DNA]</scope>
    <source>
        <strain evidence="6 7">Z7542</strain>
    </source>
</reference>
<comment type="subcellular location">
    <subcellularLocation>
        <location evidence="1">Endomembrane system</location>
        <topology evidence="1">Multi-pass membrane protein</topology>
    </subcellularLocation>
</comment>
<dbReference type="InterPro" id="IPR008217">
    <property type="entry name" value="Ccc1_fam"/>
</dbReference>
<dbReference type="GO" id="GO:0012505">
    <property type="term" value="C:endomembrane system"/>
    <property type="evidence" value="ECO:0007669"/>
    <property type="project" value="UniProtKB-SubCell"/>
</dbReference>
<keyword evidence="4 5" id="KW-0472">Membrane</keyword>
<dbReference type="Proteomes" id="UP000078228">
    <property type="component" value="Unassembled WGS sequence"/>
</dbReference>